<comment type="caution">
    <text evidence="1">The sequence shown here is derived from an EMBL/GenBank/DDBJ whole genome shotgun (WGS) entry which is preliminary data.</text>
</comment>
<proteinExistence type="predicted"/>
<gene>
    <name evidence="1" type="ORF">RASY3_09320</name>
</gene>
<evidence type="ECO:0000313" key="1">
    <source>
        <dbReference type="EMBL" id="EXM39905.1"/>
    </source>
</evidence>
<dbReference type="EMBL" id="JEOB01000002">
    <property type="protein sequence ID" value="EXM39905.1"/>
    <property type="molecule type" value="Genomic_DNA"/>
</dbReference>
<reference evidence="1 2" key="1">
    <citation type="submission" date="2013-06" db="EMBL/GenBank/DDBJ databases">
        <title>Rumen cellulosomics: divergent fiber-degrading strategies revealed by comparative genome-wide analysis of six Ruminococcal strains.</title>
        <authorList>
            <person name="Dassa B."/>
            <person name="Borovok I."/>
            <person name="Lamed R."/>
            <person name="Flint H."/>
            <person name="Yeoman C.J."/>
            <person name="White B."/>
            <person name="Bayer E.A."/>
        </authorList>
    </citation>
    <scope>NUCLEOTIDE SEQUENCE [LARGE SCALE GENOMIC DNA]</scope>
    <source>
        <strain evidence="1 2">SY3</strain>
    </source>
</reference>
<dbReference type="PROSITE" id="PS52050">
    <property type="entry name" value="WYL"/>
    <property type="match status" value="1"/>
</dbReference>
<accession>A0A011WSB7</accession>
<evidence type="ECO:0000313" key="2">
    <source>
        <dbReference type="Proteomes" id="UP000021369"/>
    </source>
</evidence>
<dbReference type="RefSeq" id="WP_037287233.1">
    <property type="nucleotide sequence ID" value="NZ_JEOB01000002.1"/>
</dbReference>
<organism evidence="1 2">
    <name type="scientific">Ruminococcus albus SY3</name>
    <dbReference type="NCBI Taxonomy" id="1341156"/>
    <lineage>
        <taxon>Bacteria</taxon>
        <taxon>Bacillati</taxon>
        <taxon>Bacillota</taxon>
        <taxon>Clostridia</taxon>
        <taxon>Eubacteriales</taxon>
        <taxon>Oscillospiraceae</taxon>
        <taxon>Ruminococcus</taxon>
    </lineage>
</organism>
<dbReference type="PATRIC" id="fig|1341156.4.peg.1162"/>
<dbReference type="AlphaFoldDB" id="A0A011WSB7"/>
<keyword evidence="2" id="KW-1185">Reference proteome</keyword>
<dbReference type="OrthoDB" id="9814277at2"/>
<sequence length="424" mass="49472">MAGFSELIKNFGKTRDYIRDFFIYGCKVRSDFDRKSLRTYSDEKRRVESWMGDYMRYDDSVHGRSVSISVDSGHIPENPLYNAFYSKSFTDNDMLLHFLLTDILSDGEYRALKDIVDELNSEYSMLFDEQTVRNKLKEYTQEGLVLCEKRGKTLYYSLCGDRADEYISRFDGLDDALKYFSEVQHFGVIGNSILKTAGMDNDMFFIKHNYIIHTLEDILIPEILSAMEEKRYITLQTFSAKKRSDSDDNGREAQVVPMQILVSVQTGRQYLAAYIPAVKRFSSFRLDYIKTIKKSTVCENYDELKAKYENNISHCFGVSFGTRRETGTVTPMKITFCVDEDKEPYIIERLNREKRCCTLEKIEENLYTLTADVFDPNEMMHWAKTFIGRIVNIEGGTSDIIQRFYNDIIRMEEMYGGDSDEHIQ</sequence>
<protein>
    <submittedName>
        <fullName evidence="1">Uncharacterized protein</fullName>
    </submittedName>
</protein>
<dbReference type="Proteomes" id="UP000021369">
    <property type="component" value="Unassembled WGS sequence"/>
</dbReference>
<name>A0A011WSB7_RUMAL</name>